<proteinExistence type="predicted"/>
<sequence length="179" mass="20349">MNNAKRRHALIRQGVQWLILDAAACPEPLWFARGAGLDTISLFRQQDEELADSGPWLIAVDGEAGAIDVCLQKDPLGHASLWIASSLGQKQLADALRARVYARLPGGETTRFRWYDPRVLSPYLEDLSPLRCDEFLAPFDVLIHADLNPYQHPYQYQFWPRDKVGDSFVRGHLSFMEEI</sequence>
<protein>
    <recommendedName>
        <fullName evidence="1">DUF4123 domain-containing protein</fullName>
    </recommendedName>
</protein>
<dbReference type="OrthoDB" id="6878614at2"/>
<dbReference type="STRING" id="1305731.GCA_000934705_03516"/>
<dbReference type="Proteomes" id="UP000050416">
    <property type="component" value="Unassembled WGS sequence"/>
</dbReference>
<dbReference type="InterPro" id="IPR025391">
    <property type="entry name" value="DUF4123"/>
</dbReference>
<evidence type="ECO:0000259" key="1">
    <source>
        <dbReference type="Pfam" id="PF13503"/>
    </source>
</evidence>
<dbReference type="EMBL" id="LJZQ01000004">
    <property type="protein sequence ID" value="KPQ29805.1"/>
    <property type="molecule type" value="Genomic_DNA"/>
</dbReference>
<accession>A0A0P8D272</accession>
<comment type="caution">
    <text evidence="2">The sequence shown here is derived from an EMBL/GenBank/DDBJ whole genome shotgun (WGS) entry which is preliminary data.</text>
</comment>
<evidence type="ECO:0000313" key="3">
    <source>
        <dbReference type="Proteomes" id="UP000050416"/>
    </source>
</evidence>
<name>A0A0P8D272_9GAMM</name>
<dbReference type="Pfam" id="PF13503">
    <property type="entry name" value="DUF4123"/>
    <property type="match status" value="1"/>
</dbReference>
<gene>
    <name evidence="2" type="ORF">HLUCCX14_04050</name>
</gene>
<dbReference type="AlphaFoldDB" id="A0A0P8D272"/>
<organism evidence="2 3">
    <name type="scientific">Marinobacter excellens HL-55</name>
    <dbReference type="NCBI Taxonomy" id="1305731"/>
    <lineage>
        <taxon>Bacteria</taxon>
        <taxon>Pseudomonadati</taxon>
        <taxon>Pseudomonadota</taxon>
        <taxon>Gammaproteobacteria</taxon>
        <taxon>Pseudomonadales</taxon>
        <taxon>Marinobacteraceae</taxon>
        <taxon>Marinobacter</taxon>
    </lineage>
</organism>
<evidence type="ECO:0000313" key="2">
    <source>
        <dbReference type="EMBL" id="KPQ29805.1"/>
    </source>
</evidence>
<feature type="domain" description="DUF4123" evidence="1">
    <location>
        <begin position="17"/>
        <end position="129"/>
    </location>
</feature>
<reference evidence="2 3" key="1">
    <citation type="submission" date="2015-09" db="EMBL/GenBank/DDBJ databases">
        <title>Identification and resolution of microdiversity through metagenomic sequencing of parallel consortia.</title>
        <authorList>
            <person name="Nelson W.C."/>
            <person name="Romine M.F."/>
            <person name="Lindemann S.R."/>
        </authorList>
    </citation>
    <scope>NUCLEOTIDE SEQUENCE [LARGE SCALE GENOMIC DNA]</scope>
    <source>
        <strain evidence="2">HL-55</strain>
    </source>
</reference>
<dbReference type="PATRIC" id="fig|1305731.5.peg.2906"/>